<reference evidence="1 2" key="1">
    <citation type="submission" date="2016-03" db="EMBL/GenBank/DDBJ databases">
        <title>Deep-sea bacteria in the southern Pacific.</title>
        <authorList>
            <person name="Tang K."/>
        </authorList>
    </citation>
    <scope>NUCLEOTIDE SEQUENCE [LARGE SCALE GENOMIC DNA]</scope>
    <source>
        <strain evidence="1 2">JLT2016</strain>
    </source>
</reference>
<name>A0A1U7D6G1_9RHOB</name>
<sequence>MTRTFTATLALVFLAALIGFDLVTSELNPYQAPAAFALGSGSAASGGFCGALPN</sequence>
<organism evidence="1 2">
    <name type="scientific">Salipiger profundus</name>
    <dbReference type="NCBI Taxonomy" id="1229727"/>
    <lineage>
        <taxon>Bacteria</taxon>
        <taxon>Pseudomonadati</taxon>
        <taxon>Pseudomonadota</taxon>
        <taxon>Alphaproteobacteria</taxon>
        <taxon>Rhodobacterales</taxon>
        <taxon>Roseobacteraceae</taxon>
        <taxon>Salipiger</taxon>
    </lineage>
</organism>
<protein>
    <submittedName>
        <fullName evidence="1">Uncharacterized protein</fullName>
    </submittedName>
</protein>
<evidence type="ECO:0000313" key="1">
    <source>
        <dbReference type="EMBL" id="APX23655.1"/>
    </source>
</evidence>
<proteinExistence type="predicted"/>
<gene>
    <name evidence="1" type="ORF">Ga0080559_TMP2859</name>
</gene>
<dbReference type="EMBL" id="CP014796">
    <property type="protein sequence ID" value="APX23655.1"/>
    <property type="molecule type" value="Genomic_DNA"/>
</dbReference>
<dbReference type="KEGG" id="tpro:Ga0080559_TMP2859"/>
<keyword evidence="2" id="KW-1185">Reference proteome</keyword>
<dbReference type="AlphaFoldDB" id="A0A1U7D6G1"/>
<dbReference type="RefSeq" id="WP_164845636.1">
    <property type="nucleotide sequence ID" value="NZ_BMEW01000007.1"/>
</dbReference>
<accession>A0A1U7D6G1</accession>
<evidence type="ECO:0000313" key="2">
    <source>
        <dbReference type="Proteomes" id="UP000186559"/>
    </source>
</evidence>
<dbReference type="Proteomes" id="UP000186559">
    <property type="component" value="Chromosome"/>
</dbReference>
<dbReference type="STRING" id="1229727.Ga0080559_TMP2859"/>